<gene>
    <name evidence="1" type="ORF">EDS130_LOCUS44973</name>
    <name evidence="2" type="ORF">XAT740_LOCUS42546</name>
</gene>
<sequence length="127" mass="14804">MTKEPPVFICNATIRYYIQRVQRLPTAYRSALISYTHSFDNYKLASMNNQLHITNALHSIARVYDNLDDNVRTLKYFPEMLEIATHFTLSHHQDLMVVHVRALLALLHMGKYIDLLRTSDITLDIAK</sequence>
<proteinExistence type="predicted"/>
<comment type="caution">
    <text evidence="2">The sequence shown here is derived from an EMBL/GenBank/DDBJ whole genome shotgun (WGS) entry which is preliminary data.</text>
</comment>
<dbReference type="AlphaFoldDB" id="A0A815WIH4"/>
<protein>
    <submittedName>
        <fullName evidence="2">Uncharacterized protein</fullName>
    </submittedName>
</protein>
<dbReference type="EMBL" id="CAJNOJ010000968">
    <property type="protein sequence ID" value="CAF1536289.1"/>
    <property type="molecule type" value="Genomic_DNA"/>
</dbReference>
<organism evidence="2 3">
    <name type="scientific">Adineta ricciae</name>
    <name type="common">Rotifer</name>
    <dbReference type="NCBI Taxonomy" id="249248"/>
    <lineage>
        <taxon>Eukaryota</taxon>
        <taxon>Metazoa</taxon>
        <taxon>Spiralia</taxon>
        <taxon>Gnathifera</taxon>
        <taxon>Rotifera</taxon>
        <taxon>Eurotatoria</taxon>
        <taxon>Bdelloidea</taxon>
        <taxon>Adinetida</taxon>
        <taxon>Adinetidae</taxon>
        <taxon>Adineta</taxon>
    </lineage>
</organism>
<keyword evidence="3" id="KW-1185">Reference proteome</keyword>
<reference evidence="2" key="1">
    <citation type="submission" date="2021-02" db="EMBL/GenBank/DDBJ databases">
        <authorList>
            <person name="Nowell W R."/>
        </authorList>
    </citation>
    <scope>NUCLEOTIDE SEQUENCE</scope>
</reference>
<dbReference type="EMBL" id="CAJNOR010005118">
    <property type="protein sequence ID" value="CAF1546347.1"/>
    <property type="molecule type" value="Genomic_DNA"/>
</dbReference>
<dbReference type="Proteomes" id="UP000663828">
    <property type="component" value="Unassembled WGS sequence"/>
</dbReference>
<dbReference type="Proteomes" id="UP000663852">
    <property type="component" value="Unassembled WGS sequence"/>
</dbReference>
<evidence type="ECO:0000313" key="3">
    <source>
        <dbReference type="Proteomes" id="UP000663828"/>
    </source>
</evidence>
<accession>A0A815WIH4</accession>
<evidence type="ECO:0000313" key="1">
    <source>
        <dbReference type="EMBL" id="CAF1536289.1"/>
    </source>
</evidence>
<name>A0A815WIH4_ADIRI</name>
<evidence type="ECO:0000313" key="2">
    <source>
        <dbReference type="EMBL" id="CAF1546347.1"/>
    </source>
</evidence>